<keyword evidence="9" id="KW-0443">Lipid metabolism</keyword>
<dbReference type="Proteomes" id="UP001303889">
    <property type="component" value="Unassembled WGS sequence"/>
</dbReference>
<dbReference type="SUPFAM" id="SSF54211">
    <property type="entry name" value="Ribosomal protein S5 domain 2-like"/>
    <property type="match status" value="1"/>
</dbReference>
<evidence type="ECO:0000313" key="19">
    <source>
        <dbReference type="EMBL" id="KAK3903803.1"/>
    </source>
</evidence>
<dbReference type="EC" id="4.1.1.33" evidence="3"/>
<proteinExistence type="inferred from homology"/>
<keyword evidence="4" id="KW-0444">Lipid biosynthesis</keyword>
<keyword evidence="7" id="KW-0752">Steroid biosynthesis</keyword>
<evidence type="ECO:0000256" key="13">
    <source>
        <dbReference type="ARBA" id="ARBA00048416"/>
    </source>
</evidence>
<gene>
    <name evidence="19" type="ORF">C8A05DRAFT_43046</name>
</gene>
<keyword evidence="5" id="KW-0547">Nucleotide-binding</keyword>
<reference evidence="19" key="2">
    <citation type="submission" date="2023-05" db="EMBL/GenBank/DDBJ databases">
        <authorList>
            <consortium name="Lawrence Berkeley National Laboratory"/>
            <person name="Steindorff A."/>
            <person name="Hensen N."/>
            <person name="Bonometti L."/>
            <person name="Westerberg I."/>
            <person name="Brannstrom I.O."/>
            <person name="Guillou S."/>
            <person name="Cros-Aarteil S."/>
            <person name="Calhoun S."/>
            <person name="Haridas S."/>
            <person name="Kuo A."/>
            <person name="Mondo S."/>
            <person name="Pangilinan J."/>
            <person name="Riley R."/>
            <person name="Labutti K."/>
            <person name="Andreopoulos B."/>
            <person name="Lipzen A."/>
            <person name="Chen C."/>
            <person name="Yanf M."/>
            <person name="Daum C."/>
            <person name="Ng V."/>
            <person name="Clum A."/>
            <person name="Ohm R."/>
            <person name="Martin F."/>
            <person name="Silar P."/>
            <person name="Natvig D."/>
            <person name="Lalanne C."/>
            <person name="Gautier V."/>
            <person name="Ament-Velasquez S.L."/>
            <person name="Kruys A."/>
            <person name="Hutchinson M.I."/>
            <person name="Powell A.J."/>
            <person name="Barry K."/>
            <person name="Miller A.N."/>
            <person name="Grigoriev I.V."/>
            <person name="Debuchy R."/>
            <person name="Gladieux P."/>
            <person name="Thoren M.H."/>
            <person name="Johannesson H."/>
        </authorList>
    </citation>
    <scope>NUCLEOTIDE SEQUENCE</scope>
    <source>
        <strain evidence="19">CBS 103.79</strain>
    </source>
</reference>
<dbReference type="InterPro" id="IPR020568">
    <property type="entry name" value="Ribosomal_Su5_D2-typ_SF"/>
</dbReference>
<comment type="catalytic activity">
    <reaction evidence="13">
        <text>(R)-5-diphosphomevalonate + ATP = isopentenyl diphosphate + ADP + phosphate + CO2</text>
        <dbReference type="Rhea" id="RHEA:23732"/>
        <dbReference type="ChEBI" id="CHEBI:16526"/>
        <dbReference type="ChEBI" id="CHEBI:30616"/>
        <dbReference type="ChEBI" id="CHEBI:43474"/>
        <dbReference type="ChEBI" id="CHEBI:57557"/>
        <dbReference type="ChEBI" id="CHEBI:128769"/>
        <dbReference type="ChEBI" id="CHEBI:456216"/>
        <dbReference type="EC" id="4.1.1.33"/>
    </reaction>
    <physiologicalReaction direction="left-to-right" evidence="13">
        <dbReference type="Rhea" id="RHEA:23733"/>
    </physiologicalReaction>
</comment>
<evidence type="ECO:0000256" key="3">
    <source>
        <dbReference type="ARBA" id="ARBA00012296"/>
    </source>
</evidence>
<dbReference type="FunFam" id="3.30.230.10:FF:000018">
    <property type="entry name" value="Diphosphomevalonate decarboxylase"/>
    <property type="match status" value="1"/>
</dbReference>
<evidence type="ECO:0000256" key="14">
    <source>
        <dbReference type="SAM" id="MobiDB-lite"/>
    </source>
</evidence>
<evidence type="ECO:0000256" key="2">
    <source>
        <dbReference type="ARBA" id="ARBA00008831"/>
    </source>
</evidence>
<evidence type="ECO:0000313" key="20">
    <source>
        <dbReference type="Proteomes" id="UP001303889"/>
    </source>
</evidence>
<dbReference type="GO" id="GO:0005524">
    <property type="term" value="F:ATP binding"/>
    <property type="evidence" value="ECO:0007669"/>
    <property type="project" value="UniProtKB-KW"/>
</dbReference>
<evidence type="ECO:0000256" key="7">
    <source>
        <dbReference type="ARBA" id="ARBA00022955"/>
    </source>
</evidence>
<evidence type="ECO:0000256" key="9">
    <source>
        <dbReference type="ARBA" id="ARBA00023098"/>
    </source>
</evidence>
<evidence type="ECO:0000256" key="4">
    <source>
        <dbReference type="ARBA" id="ARBA00022516"/>
    </source>
</evidence>
<dbReference type="PANTHER" id="PTHR10977">
    <property type="entry name" value="DIPHOSPHOMEVALONATE DECARBOXYLASE"/>
    <property type="match status" value="1"/>
</dbReference>
<dbReference type="FunFam" id="3.30.70.890:FF:000005">
    <property type="entry name" value="Diphosphomevalonate decarboxylase"/>
    <property type="match status" value="1"/>
</dbReference>
<comment type="caution">
    <text evidence="19">The sequence shown here is derived from an EMBL/GenBank/DDBJ whole genome shotgun (WGS) entry which is preliminary data.</text>
</comment>
<feature type="domain" description="Diphosphomevalonate decarboxylase-like N-terminal" evidence="18">
    <location>
        <begin position="12"/>
        <end position="185"/>
    </location>
</feature>
<feature type="transmembrane region" description="Helical" evidence="15">
    <location>
        <begin position="628"/>
        <end position="648"/>
    </location>
</feature>
<feature type="domain" description="Protein root UVB sensitive/RUS" evidence="16">
    <location>
        <begin position="436"/>
        <end position="671"/>
    </location>
</feature>
<dbReference type="EMBL" id="MU855429">
    <property type="protein sequence ID" value="KAK3903803.1"/>
    <property type="molecule type" value="Genomic_DNA"/>
</dbReference>
<dbReference type="Pfam" id="PF04884">
    <property type="entry name" value="UVB_sens_prot"/>
    <property type="match status" value="1"/>
</dbReference>
<comment type="pathway">
    <text evidence="1">Isoprenoid biosynthesis; isopentenyl diphosphate biosynthesis via mevalonate pathway; isopentenyl diphosphate from (R)-mevalonate: step 3/3.</text>
</comment>
<keyword evidence="15" id="KW-0472">Membrane</keyword>
<organism evidence="19 20">
    <name type="scientific">Staphylotrichum tortipilum</name>
    <dbReference type="NCBI Taxonomy" id="2831512"/>
    <lineage>
        <taxon>Eukaryota</taxon>
        <taxon>Fungi</taxon>
        <taxon>Dikarya</taxon>
        <taxon>Ascomycota</taxon>
        <taxon>Pezizomycotina</taxon>
        <taxon>Sordariomycetes</taxon>
        <taxon>Sordariomycetidae</taxon>
        <taxon>Sordariales</taxon>
        <taxon>Chaetomiaceae</taxon>
        <taxon>Staphylotrichum</taxon>
    </lineage>
</organism>
<feature type="region of interest" description="Disordered" evidence="14">
    <location>
        <begin position="829"/>
        <end position="850"/>
    </location>
</feature>
<keyword evidence="12" id="KW-0456">Lyase</keyword>
<reference evidence="19" key="1">
    <citation type="journal article" date="2023" name="Mol. Phylogenet. Evol.">
        <title>Genome-scale phylogeny and comparative genomics of the fungal order Sordariales.</title>
        <authorList>
            <person name="Hensen N."/>
            <person name="Bonometti L."/>
            <person name="Westerberg I."/>
            <person name="Brannstrom I.O."/>
            <person name="Guillou S."/>
            <person name="Cros-Aarteil S."/>
            <person name="Calhoun S."/>
            <person name="Haridas S."/>
            <person name="Kuo A."/>
            <person name="Mondo S."/>
            <person name="Pangilinan J."/>
            <person name="Riley R."/>
            <person name="LaButti K."/>
            <person name="Andreopoulos B."/>
            <person name="Lipzen A."/>
            <person name="Chen C."/>
            <person name="Yan M."/>
            <person name="Daum C."/>
            <person name="Ng V."/>
            <person name="Clum A."/>
            <person name="Steindorff A."/>
            <person name="Ohm R.A."/>
            <person name="Martin F."/>
            <person name="Silar P."/>
            <person name="Natvig D.O."/>
            <person name="Lalanne C."/>
            <person name="Gautier V."/>
            <person name="Ament-Velasquez S.L."/>
            <person name="Kruys A."/>
            <person name="Hutchinson M.I."/>
            <person name="Powell A.J."/>
            <person name="Barry K."/>
            <person name="Miller A.N."/>
            <person name="Grigoriev I.V."/>
            <person name="Debuchy R."/>
            <person name="Gladieux P."/>
            <person name="Hiltunen Thoren M."/>
            <person name="Johannesson H."/>
        </authorList>
    </citation>
    <scope>NUCLEOTIDE SEQUENCE</scope>
    <source>
        <strain evidence="19">CBS 103.79</strain>
    </source>
</reference>
<comment type="similarity">
    <text evidence="2">Belongs to the diphosphomevalonate decarboxylase family.</text>
</comment>
<dbReference type="AlphaFoldDB" id="A0AAN6MPV3"/>
<evidence type="ECO:0000256" key="11">
    <source>
        <dbReference type="ARBA" id="ARBA00023221"/>
    </source>
</evidence>
<evidence type="ECO:0000256" key="8">
    <source>
        <dbReference type="ARBA" id="ARBA00023011"/>
    </source>
</evidence>
<evidence type="ECO:0000259" key="16">
    <source>
        <dbReference type="Pfam" id="PF04884"/>
    </source>
</evidence>
<keyword evidence="15" id="KW-0812">Transmembrane</keyword>
<dbReference type="InterPro" id="IPR053859">
    <property type="entry name" value="MVD-like_N"/>
</dbReference>
<dbReference type="GO" id="GO:0016126">
    <property type="term" value="P:sterol biosynthetic process"/>
    <property type="evidence" value="ECO:0007669"/>
    <property type="project" value="UniProtKB-KW"/>
</dbReference>
<evidence type="ECO:0000256" key="5">
    <source>
        <dbReference type="ARBA" id="ARBA00022741"/>
    </source>
</evidence>
<accession>A0AAN6MPV3</accession>
<protein>
    <recommendedName>
        <fullName evidence="3">diphosphomevalonate decarboxylase</fullName>
        <ecNumber evidence="3">4.1.1.33</ecNumber>
    </recommendedName>
</protein>
<dbReference type="Pfam" id="PF22700">
    <property type="entry name" value="MVD-like_N"/>
    <property type="match status" value="1"/>
</dbReference>
<evidence type="ECO:0000256" key="6">
    <source>
        <dbReference type="ARBA" id="ARBA00022840"/>
    </source>
</evidence>
<keyword evidence="20" id="KW-1185">Reference proteome</keyword>
<evidence type="ECO:0000259" key="17">
    <source>
        <dbReference type="Pfam" id="PF18376"/>
    </source>
</evidence>
<dbReference type="GO" id="GO:0005829">
    <property type="term" value="C:cytosol"/>
    <property type="evidence" value="ECO:0007669"/>
    <property type="project" value="InterPro"/>
</dbReference>
<evidence type="ECO:0000256" key="12">
    <source>
        <dbReference type="ARBA" id="ARBA00023239"/>
    </source>
</evidence>
<keyword evidence="15" id="KW-1133">Transmembrane helix</keyword>
<dbReference type="SUPFAM" id="SSF55060">
    <property type="entry name" value="GHMP Kinase, C-terminal domain"/>
    <property type="match status" value="1"/>
</dbReference>
<dbReference type="InterPro" id="IPR041431">
    <property type="entry name" value="Mvd1_C"/>
</dbReference>
<dbReference type="InterPro" id="IPR014721">
    <property type="entry name" value="Ribsml_uS5_D2-typ_fold_subgr"/>
</dbReference>
<dbReference type="Gene3D" id="3.30.230.10">
    <property type="match status" value="1"/>
</dbReference>
<evidence type="ECO:0000259" key="18">
    <source>
        <dbReference type="Pfam" id="PF22700"/>
    </source>
</evidence>
<feature type="domain" description="Mvd1 C-terminal" evidence="17">
    <location>
        <begin position="199"/>
        <end position="378"/>
    </location>
</feature>
<evidence type="ECO:0000256" key="1">
    <source>
        <dbReference type="ARBA" id="ARBA00005055"/>
    </source>
</evidence>
<dbReference type="Pfam" id="PF18376">
    <property type="entry name" value="MDD_C"/>
    <property type="match status" value="1"/>
</dbReference>
<dbReference type="InterPro" id="IPR036554">
    <property type="entry name" value="GHMP_kinase_C_sf"/>
</dbReference>
<dbReference type="NCBIfam" id="TIGR01240">
    <property type="entry name" value="mevDPdecarb"/>
    <property type="match status" value="1"/>
</dbReference>
<dbReference type="InterPro" id="IPR029765">
    <property type="entry name" value="Mev_diP_decarb"/>
</dbReference>
<dbReference type="InterPro" id="IPR054549">
    <property type="entry name" value="UVB_sens_RUS_dom"/>
</dbReference>
<keyword evidence="10" id="KW-1207">Sterol metabolism</keyword>
<evidence type="ECO:0000256" key="15">
    <source>
        <dbReference type="SAM" id="Phobius"/>
    </source>
</evidence>
<keyword evidence="8" id="KW-0756">Sterol biosynthesis</keyword>
<keyword evidence="11" id="KW-0753">Steroid metabolism</keyword>
<dbReference type="PANTHER" id="PTHR10977:SF3">
    <property type="entry name" value="DIPHOSPHOMEVALONATE DECARBOXYLASE"/>
    <property type="match status" value="1"/>
</dbReference>
<sequence>MADKVYRASTTAPVNIAVVKYWGKRDPKLNLPTNSSLSVTLSQADLRTLTTASCSSSYPASEGDSLLLNGEKSDVSGARTQACFRELRARRAALEASDPSLPKLSTMPLRLVSENNFPTAAGLASSAAGFAALVRAIANLYELPASPSELSLIARQGSGSACRSLFGGYVAWRMGDAADGSDSMADQVAEASHWPEMRALILVVSAAKKGVSSTSGMQQTVATSGLFQERIARVVPQNMAAMEKAIQARDFASFAEVTMRDSNSFHATCADTYPPIFYMNDVSRAAIRAVEQINAAAGRTVAAYTFDAGPNAVIYYLEQDTEAVVGTMYHVLGGEVDGWKDAAVKGLKPSVSLDEGVAGILKAGVGRVIMTGVGEGPVKTDEYLVAENGSPAEARLHAPASAAMSRSFYDIDPAGEVLCTYTDGGGRGALKSKTEVPLAKAVLYAFLPAGYPHTVTDDYLAYQTYDSLQAFASSITSLLANRAVLEGLGVGDSSSSPTGALILKITGDTISRIATILFAHRMGQAIEPECKFYRFLADIFNDSAQFLDLLTPALPYFPKLGVIVSAGVLRSLCGVAANASKASLSAHFALTGNLAELNAKEASQETVVSLLGMLVGSLVVRMIEDKQIVWLLMVFLAGVHLTMNYHAVRAVRMRSLNRQRATIVFREWLDHGAVLTPEQVAQRESILGNGRGNLSSKSGDYTGFCDFGTYGELMAWNPRGYHRYDFETSTYFMGIWHRGGYFYMRVALKEGIKSPLSAWFDAVNHAYHFDSALKDGLQSHYENEMPLGYVSEEQKDTIFAALVAAGWDLETNALETRLPVRVRVGDVRKGPHLSEKDPTRLAGHQEAKHD</sequence>
<name>A0AAN6MPV3_9PEZI</name>
<evidence type="ECO:0000256" key="10">
    <source>
        <dbReference type="ARBA" id="ARBA00023166"/>
    </source>
</evidence>
<dbReference type="Gene3D" id="3.30.70.890">
    <property type="entry name" value="GHMP kinase, C-terminal domain"/>
    <property type="match status" value="1"/>
</dbReference>
<dbReference type="GO" id="GO:0019287">
    <property type="term" value="P:isopentenyl diphosphate biosynthetic process, mevalonate pathway"/>
    <property type="evidence" value="ECO:0007669"/>
    <property type="project" value="InterPro"/>
</dbReference>
<dbReference type="GO" id="GO:0004163">
    <property type="term" value="F:diphosphomevalonate decarboxylase activity"/>
    <property type="evidence" value="ECO:0007669"/>
    <property type="project" value="UniProtKB-EC"/>
</dbReference>
<keyword evidence="6" id="KW-0067">ATP-binding</keyword>